<dbReference type="PANTHER" id="PTHR41878">
    <property type="entry name" value="LEXA REPRESSOR-RELATED"/>
    <property type="match status" value="1"/>
</dbReference>
<dbReference type="PANTHER" id="PTHR41878:SF1">
    <property type="entry name" value="TNPR PROTEIN"/>
    <property type="match status" value="1"/>
</dbReference>
<keyword evidence="3" id="KW-1185">Reference proteome</keyword>
<evidence type="ECO:0000313" key="2">
    <source>
        <dbReference type="EMBL" id="MFD1811752.1"/>
    </source>
</evidence>
<dbReference type="InterPro" id="IPR024047">
    <property type="entry name" value="MM3350-like_sf"/>
</dbReference>
<name>A0ABW4P1G0_9NOCA</name>
<dbReference type="Gene3D" id="3.10.290.30">
    <property type="entry name" value="MM3350-like"/>
    <property type="match status" value="1"/>
</dbReference>
<evidence type="ECO:0000313" key="3">
    <source>
        <dbReference type="Proteomes" id="UP001597286"/>
    </source>
</evidence>
<proteinExistence type="predicted"/>
<evidence type="ECO:0000259" key="1">
    <source>
        <dbReference type="Pfam" id="PF07929"/>
    </source>
</evidence>
<dbReference type="RefSeq" id="WP_378484295.1">
    <property type="nucleotide sequence ID" value="NZ_JBHUFB010000008.1"/>
</dbReference>
<dbReference type="Pfam" id="PF07929">
    <property type="entry name" value="PRiA4_ORF3"/>
    <property type="match status" value="1"/>
</dbReference>
<protein>
    <submittedName>
        <fullName evidence="2">Plasmid pRiA4b ORF-3 family protein</fullName>
    </submittedName>
</protein>
<dbReference type="EMBL" id="JBHUFB010000008">
    <property type="protein sequence ID" value="MFD1811752.1"/>
    <property type="molecule type" value="Genomic_DNA"/>
</dbReference>
<accession>A0ABW4P1G0</accession>
<feature type="non-terminal residue" evidence="2">
    <location>
        <position position="468"/>
    </location>
</feature>
<dbReference type="InterPro" id="IPR012912">
    <property type="entry name" value="Plasmid_pRiA4b_Orf3-like"/>
</dbReference>
<feature type="domain" description="Plasmid pRiA4b Orf3-like" evidence="1">
    <location>
        <begin position="40"/>
        <end position="215"/>
    </location>
</feature>
<comment type="caution">
    <text evidence="2">The sequence shown here is derived from an EMBL/GenBank/DDBJ whole genome shotgun (WGS) entry which is preliminary data.</text>
</comment>
<dbReference type="Proteomes" id="UP001597286">
    <property type="component" value="Unassembled WGS sequence"/>
</dbReference>
<sequence>MGAFEPGRRLRVVPTDPDELRAFVEGIDSASPFPNGGAVAYRIRVTLDGVMPPVWRSVTVRSTSRLDELHDVLQTVMGWNDSHLHQWRRPAPENPGVVDRFATRSCIEDGFADGARCEDMTRLDDVLTIPGDVMVYEYDFGDGWEHTILLEGIDSDESPEDALCLAGERACPPEDCGGVPGYARLLAVLADREHSDHVSLSVWSGGFDPEAFSVDDVNALLAARDAMDLYPPVTGSRIEQVLARIPYQAAPHVHALMTRAHLQVRFDQSIDDVMDGALTHLRWLLRRIGDDGIALTQSGYVPPVHVKAARDELDWGDRRVGNSDRETDNPHFERLRDSARALGLTRKYRGQLVLTKRGSTALARDQELWDEVRTGLPLGRERIELEAGHLVLLTVAAGASWSERRRAMVEGLAALGWRNPDGSALNAFDASWVAAATEDFLSTIGALGPFDGVPPDWARGFAQIVLST</sequence>
<gene>
    <name evidence="2" type="ORF">ACFSJG_05955</name>
</gene>
<reference evidence="3" key="1">
    <citation type="journal article" date="2019" name="Int. J. Syst. Evol. Microbiol.">
        <title>The Global Catalogue of Microorganisms (GCM) 10K type strain sequencing project: providing services to taxonomists for standard genome sequencing and annotation.</title>
        <authorList>
            <consortium name="The Broad Institute Genomics Platform"/>
            <consortium name="The Broad Institute Genome Sequencing Center for Infectious Disease"/>
            <person name="Wu L."/>
            <person name="Ma J."/>
        </authorList>
    </citation>
    <scope>NUCLEOTIDE SEQUENCE [LARGE SCALE GENOMIC DNA]</scope>
    <source>
        <strain evidence="3">DT72</strain>
    </source>
</reference>
<organism evidence="2 3">
    <name type="scientific">Rhodococcus gannanensis</name>
    <dbReference type="NCBI Taxonomy" id="1960308"/>
    <lineage>
        <taxon>Bacteria</taxon>
        <taxon>Bacillati</taxon>
        <taxon>Actinomycetota</taxon>
        <taxon>Actinomycetes</taxon>
        <taxon>Mycobacteriales</taxon>
        <taxon>Nocardiaceae</taxon>
        <taxon>Rhodococcus</taxon>
    </lineage>
</organism>
<dbReference type="SUPFAM" id="SSF159941">
    <property type="entry name" value="MM3350-like"/>
    <property type="match status" value="1"/>
</dbReference>